<evidence type="ECO:0000313" key="3">
    <source>
        <dbReference type="Proteomes" id="UP001175271"/>
    </source>
</evidence>
<feature type="compositionally biased region" description="Low complexity" evidence="1">
    <location>
        <begin position="242"/>
        <end position="256"/>
    </location>
</feature>
<gene>
    <name evidence="2" type="ORF">QR680_018673</name>
</gene>
<keyword evidence="3" id="KW-1185">Reference proteome</keyword>
<feature type="region of interest" description="Disordered" evidence="1">
    <location>
        <begin position="229"/>
        <end position="263"/>
    </location>
</feature>
<reference evidence="2" key="1">
    <citation type="submission" date="2023-06" db="EMBL/GenBank/DDBJ databases">
        <title>Genomic analysis of the entomopathogenic nematode Steinernema hermaphroditum.</title>
        <authorList>
            <person name="Schwarz E.M."/>
            <person name="Heppert J.K."/>
            <person name="Baniya A."/>
            <person name="Schwartz H.T."/>
            <person name="Tan C.-H."/>
            <person name="Antoshechkin I."/>
            <person name="Sternberg P.W."/>
            <person name="Goodrich-Blair H."/>
            <person name="Dillman A.R."/>
        </authorList>
    </citation>
    <scope>NUCLEOTIDE SEQUENCE</scope>
    <source>
        <strain evidence="2">PS9179</strain>
        <tissue evidence="2">Whole animal</tissue>
    </source>
</reference>
<protein>
    <submittedName>
        <fullName evidence="2">Uncharacterized protein</fullName>
    </submittedName>
</protein>
<evidence type="ECO:0000256" key="1">
    <source>
        <dbReference type="SAM" id="MobiDB-lite"/>
    </source>
</evidence>
<feature type="compositionally biased region" description="Acidic residues" evidence="1">
    <location>
        <begin position="200"/>
        <end position="215"/>
    </location>
</feature>
<feature type="compositionally biased region" description="Low complexity" evidence="1">
    <location>
        <begin position="177"/>
        <end position="193"/>
    </location>
</feature>
<proteinExistence type="predicted"/>
<evidence type="ECO:0000313" key="2">
    <source>
        <dbReference type="EMBL" id="KAK0406590.1"/>
    </source>
</evidence>
<dbReference type="EMBL" id="JAUCMV010000004">
    <property type="protein sequence ID" value="KAK0406590.1"/>
    <property type="molecule type" value="Genomic_DNA"/>
</dbReference>
<dbReference type="Proteomes" id="UP001175271">
    <property type="component" value="Unassembled WGS sequence"/>
</dbReference>
<accession>A0AA39HJJ8</accession>
<name>A0AA39HJJ8_9BILA</name>
<sequence length="302" mass="32316">MHHQHRPCSPPPPSPPVHCRRKSSVFAAGGRRRASSTSPFPRYGYRNCATDTHRIYAFQEPRALPSGYVLLNGHQHGGGGAGLSEQLEAGFEYVHQTGQKVMQLLLNKKPKSSTSNSLIDLSATLPTHVSTVPIGTHTTRIPISAASSTSAIPIYTVLSGRHPDEPKAPNPPLVKQESVSESELHSDSSGSCEISVNKEFDEESLSEKENDDVEPKEEMVILETKKVYGKAAPPNPPPPVPSHSKVSNKSSISSANTDTVSLSSSVNTVAADANGVPTLKLNGFVGFDSLPYQLVEKCNGHG</sequence>
<comment type="caution">
    <text evidence="2">The sequence shown here is derived from an EMBL/GenBank/DDBJ whole genome shotgun (WGS) entry which is preliminary data.</text>
</comment>
<feature type="region of interest" description="Disordered" evidence="1">
    <location>
        <begin position="159"/>
        <end position="217"/>
    </location>
</feature>
<dbReference type="AlphaFoldDB" id="A0AA39HJJ8"/>
<organism evidence="2 3">
    <name type="scientific">Steinernema hermaphroditum</name>
    <dbReference type="NCBI Taxonomy" id="289476"/>
    <lineage>
        <taxon>Eukaryota</taxon>
        <taxon>Metazoa</taxon>
        <taxon>Ecdysozoa</taxon>
        <taxon>Nematoda</taxon>
        <taxon>Chromadorea</taxon>
        <taxon>Rhabditida</taxon>
        <taxon>Tylenchina</taxon>
        <taxon>Panagrolaimomorpha</taxon>
        <taxon>Strongyloidoidea</taxon>
        <taxon>Steinernematidae</taxon>
        <taxon>Steinernema</taxon>
    </lineage>
</organism>